<name>A0ABP1NMW0_XYLVO</name>
<comment type="function">
    <text evidence="1 9">Accessory subunit of the mitochondrial membrane respiratory chain NADH dehydrogenase (Complex I), that is believed not to be involved in catalysis. Complex I functions in the transfer of electrons from NADH to the respiratory chain. The immediate electron acceptor for the enzyme is believed to be ubiquinone.</text>
</comment>
<dbReference type="EMBL" id="CAXAJV020001292">
    <property type="protein sequence ID" value="CAL7942358.1"/>
    <property type="molecule type" value="Genomic_DNA"/>
</dbReference>
<keyword evidence="8" id="KW-1015">Disulfide bond</keyword>
<evidence type="ECO:0000313" key="12">
    <source>
        <dbReference type="Proteomes" id="UP001642520"/>
    </source>
</evidence>
<accession>A0ABP1NMW0</accession>
<reference evidence="11 12" key="1">
    <citation type="submission" date="2024-08" db="EMBL/GenBank/DDBJ databases">
        <authorList>
            <person name="Will J Nash"/>
            <person name="Angela Man"/>
            <person name="Seanna McTaggart"/>
            <person name="Kendall Baker"/>
            <person name="Tom Barker"/>
            <person name="Leah Catchpole"/>
            <person name="Alex Durrant"/>
            <person name="Karim Gharbi"/>
            <person name="Naomi Irish"/>
            <person name="Gemy Kaithakottil"/>
            <person name="Debby Ku"/>
            <person name="Aaliyah Providence"/>
            <person name="Felix Shaw"/>
            <person name="David Swarbreck"/>
            <person name="Chris Watkins"/>
            <person name="Ann M. McCartney"/>
            <person name="Giulio Formenti"/>
            <person name="Alice Mouton"/>
            <person name="Noel Vella"/>
            <person name="Bjorn M von Reumont"/>
            <person name="Adriana Vella"/>
            <person name="Wilfried Haerty"/>
        </authorList>
    </citation>
    <scope>NUCLEOTIDE SEQUENCE [LARGE SCALE GENOMIC DNA]</scope>
</reference>
<dbReference type="InterPro" id="IPR016680">
    <property type="entry name" value="NDUFA8"/>
</dbReference>
<keyword evidence="6 9" id="KW-0249">Electron transport</keyword>
<keyword evidence="3 9" id="KW-0813">Transport</keyword>
<gene>
    <name evidence="11" type="ORF">XYLVIOL_LOCUS5503</name>
</gene>
<keyword evidence="9" id="KW-0999">Mitochondrion inner membrane</keyword>
<dbReference type="Proteomes" id="UP001642520">
    <property type="component" value="Unassembled WGS sequence"/>
</dbReference>
<protein>
    <recommendedName>
        <fullName evidence="9">NADH dehydrogenase [ubiquinone] 1 alpha subcomplex subunit 8</fullName>
    </recommendedName>
</protein>
<evidence type="ECO:0000256" key="8">
    <source>
        <dbReference type="ARBA" id="ARBA00023157"/>
    </source>
</evidence>
<comment type="similarity">
    <text evidence="2 9">Belongs to the complex I NDUFA8 subunit family.</text>
</comment>
<evidence type="ECO:0000256" key="2">
    <source>
        <dbReference type="ARBA" id="ARBA00010705"/>
    </source>
</evidence>
<evidence type="ECO:0000256" key="5">
    <source>
        <dbReference type="ARBA" id="ARBA00022737"/>
    </source>
</evidence>
<evidence type="ECO:0000256" key="1">
    <source>
        <dbReference type="ARBA" id="ARBA00003195"/>
    </source>
</evidence>
<feature type="region of interest" description="Disordered" evidence="10">
    <location>
        <begin position="141"/>
        <end position="174"/>
    </location>
</feature>
<evidence type="ECO:0000256" key="7">
    <source>
        <dbReference type="ARBA" id="ARBA00023128"/>
    </source>
</evidence>
<keyword evidence="9" id="KW-0472">Membrane</keyword>
<keyword evidence="4 9" id="KW-0679">Respiratory chain</keyword>
<evidence type="ECO:0000256" key="9">
    <source>
        <dbReference type="PIRNR" id="PIRNR017016"/>
    </source>
</evidence>
<organism evidence="11 12">
    <name type="scientific">Xylocopa violacea</name>
    <name type="common">Violet carpenter bee</name>
    <name type="synonym">Apis violacea</name>
    <dbReference type="NCBI Taxonomy" id="135666"/>
    <lineage>
        <taxon>Eukaryota</taxon>
        <taxon>Metazoa</taxon>
        <taxon>Ecdysozoa</taxon>
        <taxon>Arthropoda</taxon>
        <taxon>Hexapoda</taxon>
        <taxon>Insecta</taxon>
        <taxon>Pterygota</taxon>
        <taxon>Neoptera</taxon>
        <taxon>Endopterygota</taxon>
        <taxon>Hymenoptera</taxon>
        <taxon>Apocrita</taxon>
        <taxon>Aculeata</taxon>
        <taxon>Apoidea</taxon>
        <taxon>Anthophila</taxon>
        <taxon>Apidae</taxon>
        <taxon>Xylocopa</taxon>
        <taxon>Xylocopa</taxon>
    </lineage>
</organism>
<dbReference type="PANTHER" id="PTHR13344:SF0">
    <property type="entry name" value="NADH DEHYDROGENASE [UBIQUINONE] 1 ALPHA SUBCOMPLEX SUBUNIT 8"/>
    <property type="match status" value="1"/>
</dbReference>
<sequence length="174" mass="20189">MVFTKNFQLPSDEELETQELDVGWAYLSAAAVFLGKKCEWYNDEFMLCRHEMKDPRKCLKEGKEVTKCAIGVFQDLKKHCRDVFENHVQCVVETSQTQTNERHCRKTRDIFDDCVLKNLNIERPPFGYFCEARVHDTARPKPEPKVIEYPDPVPEPVAPPYRPARFGGRGGFSM</sequence>
<keyword evidence="5" id="KW-0677">Repeat</keyword>
<keyword evidence="12" id="KW-1185">Reference proteome</keyword>
<dbReference type="PIRSF" id="PIRSF017016">
    <property type="entry name" value="NDUA8"/>
    <property type="match status" value="1"/>
</dbReference>
<feature type="compositionally biased region" description="Pro residues" evidence="10">
    <location>
        <begin position="151"/>
        <end position="162"/>
    </location>
</feature>
<comment type="caution">
    <text evidence="11">The sequence shown here is derived from an EMBL/GenBank/DDBJ whole genome shotgun (WGS) entry which is preliminary data.</text>
</comment>
<dbReference type="PANTHER" id="PTHR13344">
    <property type="entry name" value="NADH-UBIQUINONE OXIDOREDUCTASE"/>
    <property type="match status" value="1"/>
</dbReference>
<evidence type="ECO:0000256" key="3">
    <source>
        <dbReference type="ARBA" id="ARBA00022448"/>
    </source>
</evidence>
<evidence type="ECO:0000313" key="11">
    <source>
        <dbReference type="EMBL" id="CAL7942358.1"/>
    </source>
</evidence>
<evidence type="ECO:0000256" key="10">
    <source>
        <dbReference type="SAM" id="MobiDB-lite"/>
    </source>
</evidence>
<evidence type="ECO:0000256" key="4">
    <source>
        <dbReference type="ARBA" id="ARBA00022660"/>
    </source>
</evidence>
<evidence type="ECO:0000256" key="6">
    <source>
        <dbReference type="ARBA" id="ARBA00022982"/>
    </source>
</evidence>
<keyword evidence="7 9" id="KW-0496">Mitochondrion</keyword>
<comment type="subcellular location">
    <subcellularLocation>
        <location evidence="9">Mitochondrion inner membrane</location>
    </subcellularLocation>
</comment>
<proteinExistence type="inferred from homology"/>